<reference evidence="1" key="1">
    <citation type="journal article" date="2015" name="Nature">
        <title>Complex archaea that bridge the gap between prokaryotes and eukaryotes.</title>
        <authorList>
            <person name="Spang A."/>
            <person name="Saw J.H."/>
            <person name="Jorgensen S.L."/>
            <person name="Zaremba-Niedzwiedzka K."/>
            <person name="Martijn J."/>
            <person name="Lind A.E."/>
            <person name="van Eijk R."/>
            <person name="Schleper C."/>
            <person name="Guy L."/>
            <person name="Ettema T.J."/>
        </authorList>
    </citation>
    <scope>NUCLEOTIDE SEQUENCE</scope>
</reference>
<gene>
    <name evidence="1" type="ORF">LCGC14_1753930</name>
</gene>
<dbReference type="AlphaFoldDB" id="A0A0F9HQE7"/>
<proteinExistence type="predicted"/>
<evidence type="ECO:0000313" key="1">
    <source>
        <dbReference type="EMBL" id="KKM05452.1"/>
    </source>
</evidence>
<feature type="non-terminal residue" evidence="1">
    <location>
        <position position="1"/>
    </location>
</feature>
<comment type="caution">
    <text evidence="1">The sequence shown here is derived from an EMBL/GenBank/DDBJ whole genome shotgun (WGS) entry which is preliminary data.</text>
</comment>
<organism evidence="1">
    <name type="scientific">marine sediment metagenome</name>
    <dbReference type="NCBI Taxonomy" id="412755"/>
    <lineage>
        <taxon>unclassified sequences</taxon>
        <taxon>metagenomes</taxon>
        <taxon>ecological metagenomes</taxon>
    </lineage>
</organism>
<name>A0A0F9HQE7_9ZZZZ</name>
<dbReference type="EMBL" id="LAZR01016218">
    <property type="protein sequence ID" value="KKM05452.1"/>
    <property type="molecule type" value="Genomic_DNA"/>
</dbReference>
<sequence length="43" mass="4702">MGTWSWTREAQIVGKLRSQGLTGKDIIDLEKTEGLKGLEDLAG</sequence>
<accession>A0A0F9HQE7</accession>
<protein>
    <submittedName>
        <fullName evidence="1">Uncharacterized protein</fullName>
    </submittedName>
</protein>